<evidence type="ECO:0000313" key="3">
    <source>
        <dbReference type="EMBL" id="MCG7948890.1"/>
    </source>
</evidence>
<dbReference type="GO" id="GO:0009234">
    <property type="term" value="P:menaquinone biosynthetic process"/>
    <property type="evidence" value="ECO:0007669"/>
    <property type="project" value="UniProtKB-KW"/>
</dbReference>
<dbReference type="SUPFAM" id="SSF53335">
    <property type="entry name" value="S-adenosyl-L-methionine-dependent methyltransferases"/>
    <property type="match status" value="1"/>
</dbReference>
<dbReference type="InterPro" id="IPR025714">
    <property type="entry name" value="Methyltranfer_dom"/>
</dbReference>
<organism evidence="3 4">
    <name type="scientific">Candidatus Thiodiazotropha taylori</name>
    <dbReference type="NCBI Taxonomy" id="2792791"/>
    <lineage>
        <taxon>Bacteria</taxon>
        <taxon>Pseudomonadati</taxon>
        <taxon>Pseudomonadota</taxon>
        <taxon>Gammaproteobacteria</taxon>
        <taxon>Chromatiales</taxon>
        <taxon>Sedimenticolaceae</taxon>
        <taxon>Candidatus Thiodiazotropha</taxon>
    </lineage>
</organism>
<comment type="caution">
    <text evidence="3">The sequence shown here is derived from an EMBL/GenBank/DDBJ whole genome shotgun (WGS) entry which is preliminary data.</text>
</comment>
<sequence length="281" mass="31530">MPTNENAPNNGRSMDTIAYKQTLQTTFDKVSSRYDQNSFFGISAKRLAELLPAAEGLSVLDLSTGTGSVAIEIAINYPDAQIEAIDLSREMLDIAAEKAQQRELTNIRFIQSDVDELSYPAGRFDVVTCGYAMFFYPDMEASYRAICKTVKPGGQLICSSFTDAAFNPHAELFLHRLETEYDVSPPGDLKDRLKTAKNWQTLVESSDYTDLEIIEEPIRYRVSVDEWWGLLNSAAYKSLLDQLKPEQLEAFKREHTAEVTAISDNGTIELNSDTLFCKVTF</sequence>
<protein>
    <submittedName>
        <fullName evidence="3">Class I SAM-dependent methyltransferase</fullName>
        <ecNumber evidence="3">2.1.1.-</ecNumber>
    </submittedName>
</protein>
<dbReference type="PANTHER" id="PTHR43591">
    <property type="entry name" value="METHYLTRANSFERASE"/>
    <property type="match status" value="1"/>
</dbReference>
<dbReference type="Proteomes" id="UP000886667">
    <property type="component" value="Unassembled WGS sequence"/>
</dbReference>
<evidence type="ECO:0000313" key="4">
    <source>
        <dbReference type="Proteomes" id="UP000886667"/>
    </source>
</evidence>
<dbReference type="Pfam" id="PF13847">
    <property type="entry name" value="Methyltransf_31"/>
    <property type="match status" value="1"/>
</dbReference>
<dbReference type="GO" id="GO:0032259">
    <property type="term" value="P:methylation"/>
    <property type="evidence" value="ECO:0007669"/>
    <property type="project" value="UniProtKB-KW"/>
</dbReference>
<dbReference type="CDD" id="cd02440">
    <property type="entry name" value="AdoMet_MTases"/>
    <property type="match status" value="1"/>
</dbReference>
<feature type="domain" description="Methyltransferase" evidence="2">
    <location>
        <begin position="55"/>
        <end position="168"/>
    </location>
</feature>
<name>A0A9E4N7F2_9GAMM</name>
<reference evidence="3" key="1">
    <citation type="journal article" date="2021" name="Proc. Natl. Acad. Sci. U.S.A.">
        <title>Global biogeography of chemosynthetic symbionts reveals both localized and globally distributed symbiont groups. .</title>
        <authorList>
            <person name="Osvatic J.T."/>
            <person name="Wilkins L.G.E."/>
            <person name="Leibrecht L."/>
            <person name="Leray M."/>
            <person name="Zauner S."/>
            <person name="Polzin J."/>
            <person name="Camacho Y."/>
            <person name="Gros O."/>
            <person name="van Gils J.A."/>
            <person name="Eisen J.A."/>
            <person name="Petersen J.M."/>
            <person name="Yuen B."/>
        </authorList>
    </citation>
    <scope>NUCLEOTIDE SEQUENCE</scope>
    <source>
        <strain evidence="3">MAGclacostrist064TRANS</strain>
    </source>
</reference>
<keyword evidence="3" id="KW-0808">Transferase</keyword>
<dbReference type="EMBL" id="JAEPCM010000807">
    <property type="protein sequence ID" value="MCG7948890.1"/>
    <property type="molecule type" value="Genomic_DNA"/>
</dbReference>
<dbReference type="InterPro" id="IPR029063">
    <property type="entry name" value="SAM-dependent_MTases_sf"/>
</dbReference>
<keyword evidence="1" id="KW-0474">Menaquinone biosynthesis</keyword>
<dbReference type="AlphaFoldDB" id="A0A9E4N7F2"/>
<dbReference type="InterPro" id="IPR004033">
    <property type="entry name" value="UbiE/COQ5_MeTrFase"/>
</dbReference>
<evidence type="ECO:0000259" key="2">
    <source>
        <dbReference type="Pfam" id="PF13847"/>
    </source>
</evidence>
<accession>A0A9E4N7F2</accession>
<dbReference type="EC" id="2.1.1.-" evidence="3"/>
<dbReference type="Gene3D" id="3.40.50.150">
    <property type="entry name" value="Vaccinia Virus protein VP39"/>
    <property type="match status" value="1"/>
</dbReference>
<dbReference type="GO" id="GO:0008168">
    <property type="term" value="F:methyltransferase activity"/>
    <property type="evidence" value="ECO:0007669"/>
    <property type="project" value="UniProtKB-KW"/>
</dbReference>
<evidence type="ECO:0000256" key="1">
    <source>
        <dbReference type="ARBA" id="ARBA00022428"/>
    </source>
</evidence>
<keyword evidence="3" id="KW-0489">Methyltransferase</keyword>
<gene>
    <name evidence="3" type="ORF">JAZ07_21325</name>
</gene>
<proteinExistence type="predicted"/>
<dbReference type="PROSITE" id="PS51608">
    <property type="entry name" value="SAM_MT_UBIE"/>
    <property type="match status" value="1"/>
</dbReference>